<gene>
    <name evidence="2" type="ORF">EXE58_03210</name>
</gene>
<dbReference type="RefSeq" id="WP_135266549.1">
    <property type="nucleotide sequence ID" value="NZ_CP038436.1"/>
</dbReference>
<sequence length="183" mass="19887">MRTTSILSSAALSAVALSLFALPSASADGIGVKDARDLDHGVDLRSVVVDHGAEELVVTTTHTNLRPSFRTGSSGGVFLDTDASDPGPEYAFVGGYFRGTDYQLVEVDGFHRSQWVGPVDGYYDMKVDYKRDRVRMTIDRAAIDSPEQVRVAVKVGGSRTDGSTKRLVDWLGEPRSFTDWVAQ</sequence>
<evidence type="ECO:0008006" key="4">
    <source>
        <dbReference type="Google" id="ProtNLM"/>
    </source>
</evidence>
<keyword evidence="1" id="KW-0732">Signal</keyword>
<dbReference type="OrthoDB" id="3780559at2"/>
<feature type="chain" id="PRO_5020870585" description="Glycosyl hydrolase family 98 putative carbohydrate-binding module domain-containing protein" evidence="1">
    <location>
        <begin position="28"/>
        <end position="183"/>
    </location>
</feature>
<dbReference type="AlphaFoldDB" id="A0A4P7IBZ2"/>
<evidence type="ECO:0000313" key="3">
    <source>
        <dbReference type="Proteomes" id="UP000294853"/>
    </source>
</evidence>
<dbReference type="EMBL" id="CP038436">
    <property type="protein sequence ID" value="QBX54576.1"/>
    <property type="molecule type" value="Genomic_DNA"/>
</dbReference>
<feature type="signal peptide" evidence="1">
    <location>
        <begin position="1"/>
        <end position="27"/>
    </location>
</feature>
<dbReference type="Proteomes" id="UP000294853">
    <property type="component" value="Chromosome"/>
</dbReference>
<reference evidence="2 3" key="1">
    <citation type="submission" date="2019-03" db="EMBL/GenBank/DDBJ databases">
        <title>Three New Species of Nocardioides, Nocardioides euryhalodurans sp. nov., Nocardioides seonyuensis sp. nov. and Nocardioides eburneoflavus sp. nov. Iolated from Soil.</title>
        <authorList>
            <person name="Roh S.G."/>
            <person name="Lee C."/>
            <person name="Kim M.-K."/>
            <person name="Kim S.B."/>
        </authorList>
    </citation>
    <scope>NUCLEOTIDE SEQUENCE [LARGE SCALE GENOMIC DNA]</scope>
    <source>
        <strain evidence="2 3">MMS17-SY207-3</strain>
    </source>
</reference>
<organism evidence="2 3">
    <name type="scientific">Nocardioides seonyuensis</name>
    <dbReference type="NCBI Taxonomy" id="2518371"/>
    <lineage>
        <taxon>Bacteria</taxon>
        <taxon>Bacillati</taxon>
        <taxon>Actinomycetota</taxon>
        <taxon>Actinomycetes</taxon>
        <taxon>Propionibacteriales</taxon>
        <taxon>Nocardioidaceae</taxon>
        <taxon>Nocardioides</taxon>
    </lineage>
</organism>
<protein>
    <recommendedName>
        <fullName evidence="4">Glycosyl hydrolase family 98 putative carbohydrate-binding module domain-containing protein</fullName>
    </recommendedName>
</protein>
<name>A0A4P7IBZ2_9ACTN</name>
<accession>A0A4P7IBZ2</accession>
<keyword evidence="3" id="KW-1185">Reference proteome</keyword>
<dbReference type="KEGG" id="nsn:EXE58_03210"/>
<proteinExistence type="predicted"/>
<evidence type="ECO:0000313" key="2">
    <source>
        <dbReference type="EMBL" id="QBX54576.1"/>
    </source>
</evidence>
<evidence type="ECO:0000256" key="1">
    <source>
        <dbReference type="SAM" id="SignalP"/>
    </source>
</evidence>